<proteinExistence type="predicted"/>
<gene>
    <name evidence="1" type="ORF">LEP1GSC124_3744</name>
</gene>
<evidence type="ECO:0000313" key="2">
    <source>
        <dbReference type="Proteomes" id="UP000012117"/>
    </source>
</evidence>
<reference evidence="1 2" key="1">
    <citation type="submission" date="2013-01" db="EMBL/GenBank/DDBJ databases">
        <authorList>
            <person name="Harkins D.M."/>
            <person name="Durkin A.S."/>
            <person name="Brinkac L.M."/>
            <person name="Haft D.H."/>
            <person name="Selengut J.D."/>
            <person name="Sanka R."/>
            <person name="DePew J."/>
            <person name="Purushe J."/>
            <person name="Picardeau M."/>
            <person name="Werts C."/>
            <person name="Goarant C."/>
            <person name="Vinetz J.M."/>
            <person name="Sutton G.G."/>
            <person name="Nierman W.C."/>
            <person name="Fouts D.E."/>
        </authorList>
    </citation>
    <scope>NUCLEOTIDE SEQUENCE [LARGE SCALE GENOMIC DNA]</scope>
    <source>
        <strain evidence="1 2">200701872</strain>
    </source>
</reference>
<evidence type="ECO:0008006" key="3">
    <source>
        <dbReference type="Google" id="ProtNLM"/>
    </source>
</evidence>
<dbReference type="BioCyc" id="LINT1193029:G11R4-3615-MONOMER"/>
<dbReference type="Proteomes" id="UP000012117">
    <property type="component" value="Unassembled WGS sequence"/>
</dbReference>
<accession>M6ZGA2</accession>
<evidence type="ECO:0000313" key="1">
    <source>
        <dbReference type="EMBL" id="EMP05116.1"/>
    </source>
</evidence>
<sequence>MSIKKFYYKVLFQSKILGTQNSSQNLKEFLCDHSLEIFNKMQ</sequence>
<dbReference type="AlphaFoldDB" id="M6ZGA2"/>
<dbReference type="EMBL" id="AKWN02000462">
    <property type="protein sequence ID" value="EMP05116.1"/>
    <property type="molecule type" value="Genomic_DNA"/>
</dbReference>
<organism evidence="1 2">
    <name type="scientific">Leptospira interrogans serovar Pyrogenes str. 200701872</name>
    <dbReference type="NCBI Taxonomy" id="1193029"/>
    <lineage>
        <taxon>Bacteria</taxon>
        <taxon>Pseudomonadati</taxon>
        <taxon>Spirochaetota</taxon>
        <taxon>Spirochaetia</taxon>
        <taxon>Leptospirales</taxon>
        <taxon>Leptospiraceae</taxon>
        <taxon>Leptospira</taxon>
    </lineage>
</organism>
<comment type="caution">
    <text evidence="1">The sequence shown here is derived from an EMBL/GenBank/DDBJ whole genome shotgun (WGS) entry which is preliminary data.</text>
</comment>
<protein>
    <recommendedName>
        <fullName evidence="3">SLEI domain protein, PF07620 family</fullName>
    </recommendedName>
</protein>
<name>M6ZGA2_LEPIR</name>